<organism evidence="2 3">
    <name type="scientific">Nonomuraea purpurea</name>
    <dbReference type="NCBI Taxonomy" id="1849276"/>
    <lineage>
        <taxon>Bacteria</taxon>
        <taxon>Bacillati</taxon>
        <taxon>Actinomycetota</taxon>
        <taxon>Actinomycetes</taxon>
        <taxon>Streptosporangiales</taxon>
        <taxon>Streptosporangiaceae</taxon>
        <taxon>Nonomuraea</taxon>
    </lineage>
</organism>
<feature type="transmembrane region" description="Helical" evidence="1">
    <location>
        <begin position="141"/>
        <end position="164"/>
    </location>
</feature>
<sequence length="181" mass="19065">MAGNGRRWPIGLILLVLGPVLTAVYAGVNHVAIRMASKAQVTGPEWQGGRGRVGADGLTSMGVDAWRLTWWIAAFAGVLAVAFVVIGLLLRRRSRGRTVLLVLSGVLIVPYAFAFFVALYNPMRLLAGLYDQADFENGIPSWQSGTALLLLAAGLSQAIGLSMAAGEGKRARQAADAPPAP</sequence>
<accession>A0ABV8G4U7</accession>
<keyword evidence="1" id="KW-0812">Transmembrane</keyword>
<dbReference type="RefSeq" id="WP_379527747.1">
    <property type="nucleotide sequence ID" value="NZ_JBHSBI010000004.1"/>
</dbReference>
<proteinExistence type="predicted"/>
<protein>
    <submittedName>
        <fullName evidence="2">Uncharacterized protein</fullName>
    </submittedName>
</protein>
<name>A0ABV8G4U7_9ACTN</name>
<dbReference type="EMBL" id="JBHSBI010000004">
    <property type="protein sequence ID" value="MFC4007643.1"/>
    <property type="molecule type" value="Genomic_DNA"/>
</dbReference>
<feature type="transmembrane region" description="Helical" evidence="1">
    <location>
        <begin position="68"/>
        <end position="90"/>
    </location>
</feature>
<keyword evidence="1" id="KW-0472">Membrane</keyword>
<gene>
    <name evidence="2" type="ORF">ACFOY2_10435</name>
</gene>
<feature type="transmembrane region" description="Helical" evidence="1">
    <location>
        <begin position="99"/>
        <end position="121"/>
    </location>
</feature>
<evidence type="ECO:0000313" key="3">
    <source>
        <dbReference type="Proteomes" id="UP001595851"/>
    </source>
</evidence>
<comment type="caution">
    <text evidence="2">The sequence shown here is derived from an EMBL/GenBank/DDBJ whole genome shotgun (WGS) entry which is preliminary data.</text>
</comment>
<reference evidence="3" key="1">
    <citation type="journal article" date="2019" name="Int. J. Syst. Evol. Microbiol.">
        <title>The Global Catalogue of Microorganisms (GCM) 10K type strain sequencing project: providing services to taxonomists for standard genome sequencing and annotation.</title>
        <authorList>
            <consortium name="The Broad Institute Genomics Platform"/>
            <consortium name="The Broad Institute Genome Sequencing Center for Infectious Disease"/>
            <person name="Wu L."/>
            <person name="Ma J."/>
        </authorList>
    </citation>
    <scope>NUCLEOTIDE SEQUENCE [LARGE SCALE GENOMIC DNA]</scope>
    <source>
        <strain evidence="3">TBRC 1276</strain>
    </source>
</reference>
<evidence type="ECO:0000256" key="1">
    <source>
        <dbReference type="SAM" id="Phobius"/>
    </source>
</evidence>
<dbReference type="Proteomes" id="UP001595851">
    <property type="component" value="Unassembled WGS sequence"/>
</dbReference>
<keyword evidence="3" id="KW-1185">Reference proteome</keyword>
<evidence type="ECO:0000313" key="2">
    <source>
        <dbReference type="EMBL" id="MFC4007643.1"/>
    </source>
</evidence>
<keyword evidence="1" id="KW-1133">Transmembrane helix</keyword>